<dbReference type="InParanoid" id="F8QC85"/>
<dbReference type="EMBL" id="GL945489">
    <property type="protein sequence ID" value="EGN94204.1"/>
    <property type="molecule type" value="Genomic_DNA"/>
</dbReference>
<dbReference type="InterPro" id="IPR001373">
    <property type="entry name" value="Cullin_N"/>
</dbReference>
<evidence type="ECO:0000313" key="3">
    <source>
        <dbReference type="EMBL" id="EGN94204.1"/>
    </source>
</evidence>
<evidence type="ECO:0000256" key="1">
    <source>
        <dbReference type="ARBA" id="ARBA00006019"/>
    </source>
</evidence>
<accession>F8QC85</accession>
<dbReference type="HOGENOM" id="CLU_1305508_0_0_1"/>
<reference evidence="4" key="1">
    <citation type="journal article" date="2011" name="Science">
        <title>The plant cell wall-decomposing machinery underlies the functional diversity of forest fungi.</title>
        <authorList>
            <person name="Eastwood D.C."/>
            <person name="Floudas D."/>
            <person name="Binder M."/>
            <person name="Majcherczyk A."/>
            <person name="Schneider P."/>
            <person name="Aerts A."/>
            <person name="Asiegbu F.O."/>
            <person name="Baker S.E."/>
            <person name="Barry K."/>
            <person name="Bendiksby M."/>
            <person name="Blumentritt M."/>
            <person name="Coutinho P.M."/>
            <person name="Cullen D."/>
            <person name="de Vries R.P."/>
            <person name="Gathman A."/>
            <person name="Goodell B."/>
            <person name="Henrissat B."/>
            <person name="Ihrmark K."/>
            <person name="Kauserud H."/>
            <person name="Kohler A."/>
            <person name="LaButti K."/>
            <person name="Lapidus A."/>
            <person name="Lavin J.L."/>
            <person name="Lee Y.-H."/>
            <person name="Lindquist E."/>
            <person name="Lilly W."/>
            <person name="Lucas S."/>
            <person name="Morin E."/>
            <person name="Murat C."/>
            <person name="Oguiza J.A."/>
            <person name="Park J."/>
            <person name="Pisabarro A.G."/>
            <person name="Riley R."/>
            <person name="Rosling A."/>
            <person name="Salamov A."/>
            <person name="Schmidt O."/>
            <person name="Schmutz J."/>
            <person name="Skrede I."/>
            <person name="Stenlid J."/>
            <person name="Wiebenga A."/>
            <person name="Xie X."/>
            <person name="Kuees U."/>
            <person name="Hibbett D.S."/>
            <person name="Hoffmeister D."/>
            <person name="Hoegberg N."/>
            <person name="Martin F."/>
            <person name="Grigoriev I.V."/>
            <person name="Watkinson S.C."/>
        </authorList>
    </citation>
    <scope>NUCLEOTIDE SEQUENCE [LARGE SCALE GENOMIC DNA]</scope>
    <source>
        <strain evidence="4">strain S7.3</strain>
    </source>
</reference>
<name>F8QC85_SERL3</name>
<sequence>MADLISLLTFPKTSNGFTALRSASEVVDDGFRNKGKNVEQNGPFKMEIRGFAPARIPESVFNAEVTLLNRFIETALGNSDIKYLPASYETIYCACRSLICAAHRGEALYGFTKIQLEKCTSRIARELEQNRDRGVDWIDQFVQACSWFEKQVALLQSLLTYLDQAYVLKTPTLSTTRYGPWVISPRTFNPCYLFEVSSHTHFLSEVSSKTR</sequence>
<gene>
    <name evidence="3" type="ORF">SERLA73DRAFT_188823</name>
</gene>
<evidence type="ECO:0000259" key="2">
    <source>
        <dbReference type="Pfam" id="PF00888"/>
    </source>
</evidence>
<feature type="domain" description="Cullin N-terminal" evidence="2">
    <location>
        <begin position="85"/>
        <end position="175"/>
    </location>
</feature>
<dbReference type="Gene3D" id="1.20.1310.10">
    <property type="entry name" value="Cullin Repeats"/>
    <property type="match status" value="1"/>
</dbReference>
<dbReference type="AlphaFoldDB" id="F8QC85"/>
<organism evidence="4">
    <name type="scientific">Serpula lacrymans var. lacrymans (strain S7.3)</name>
    <name type="common">Dry rot fungus</name>
    <dbReference type="NCBI Taxonomy" id="936435"/>
    <lineage>
        <taxon>Eukaryota</taxon>
        <taxon>Fungi</taxon>
        <taxon>Dikarya</taxon>
        <taxon>Basidiomycota</taxon>
        <taxon>Agaricomycotina</taxon>
        <taxon>Agaricomycetes</taxon>
        <taxon>Agaricomycetidae</taxon>
        <taxon>Boletales</taxon>
        <taxon>Coniophorineae</taxon>
        <taxon>Serpulaceae</taxon>
        <taxon>Serpula</taxon>
    </lineage>
</organism>
<protein>
    <recommendedName>
        <fullName evidence="2">Cullin N-terminal domain-containing protein</fullName>
    </recommendedName>
</protein>
<dbReference type="SUPFAM" id="SSF74788">
    <property type="entry name" value="Cullin repeat-like"/>
    <property type="match status" value="1"/>
</dbReference>
<comment type="similarity">
    <text evidence="1">Belongs to the cullin family.</text>
</comment>
<dbReference type="Pfam" id="PF00888">
    <property type="entry name" value="Cullin"/>
    <property type="match status" value="1"/>
</dbReference>
<dbReference type="InterPro" id="IPR016159">
    <property type="entry name" value="Cullin_repeat-like_dom_sf"/>
</dbReference>
<keyword evidence="4" id="KW-1185">Reference proteome</keyword>
<evidence type="ECO:0000313" key="4">
    <source>
        <dbReference type="Proteomes" id="UP000008063"/>
    </source>
</evidence>
<dbReference type="Proteomes" id="UP000008063">
    <property type="component" value="Unassembled WGS sequence"/>
</dbReference>
<proteinExistence type="inferred from homology"/>